<gene>
    <name evidence="1" type="ORF">MACH26_24740</name>
</gene>
<evidence type="ECO:0000313" key="1">
    <source>
        <dbReference type="EMBL" id="BDX06953.1"/>
    </source>
</evidence>
<organism evidence="1 2">
    <name type="scientific">Planctobacterium marinum</name>
    <dbReference type="NCBI Taxonomy" id="1631968"/>
    <lineage>
        <taxon>Bacteria</taxon>
        <taxon>Pseudomonadati</taxon>
        <taxon>Pseudomonadota</taxon>
        <taxon>Gammaproteobacteria</taxon>
        <taxon>Alteromonadales</taxon>
        <taxon>Alteromonadaceae</taxon>
        <taxon>Planctobacterium</taxon>
    </lineage>
</organism>
<proteinExistence type="predicted"/>
<accession>A0AA48HHE1</accession>
<evidence type="ECO:0000313" key="2">
    <source>
        <dbReference type="Proteomes" id="UP001333710"/>
    </source>
</evidence>
<sequence>MQESEARAYFLRDMRKANKSVEQFYQAAHEFGSKKHVQQFLEAFRSAHAGVTIFEYRKPTRHPWHFNHTFFYIEPKAIEEDGIGKLLLVQQTTLDSKKLVKGDLSDILEVQVTRDLVIHEHFFTRLIQRADLSGLKAALEITAHSLADILVHIKYALTQFEEGQTLHMVFHDKVFIVTCEQGGKLLIFKTVILAEFMTDRQKGIYSSAIAQAKTSKKGFIFLKEDQQDFEFV</sequence>
<dbReference type="EMBL" id="AP027272">
    <property type="protein sequence ID" value="BDX06953.1"/>
    <property type="molecule type" value="Genomic_DNA"/>
</dbReference>
<dbReference type="AlphaFoldDB" id="A0AA48HHE1"/>
<reference evidence="1" key="1">
    <citation type="submission" date="2023-01" db="EMBL/GenBank/DDBJ databases">
        <title>Complete genome sequence of Planctobacterium marinum strain Dej080120_11.</title>
        <authorList>
            <person name="Ueki S."/>
            <person name="Maruyama F."/>
        </authorList>
    </citation>
    <scope>NUCLEOTIDE SEQUENCE</scope>
    <source>
        <strain evidence="1">Dej080120_11</strain>
    </source>
</reference>
<dbReference type="RefSeq" id="WP_338292945.1">
    <property type="nucleotide sequence ID" value="NZ_AP027272.1"/>
</dbReference>
<keyword evidence="2" id="KW-1185">Reference proteome</keyword>
<dbReference type="KEGG" id="pmaw:MACH26_24740"/>
<dbReference type="Proteomes" id="UP001333710">
    <property type="component" value="Chromosome"/>
</dbReference>
<name>A0AA48HHE1_9ALTE</name>
<protein>
    <submittedName>
        <fullName evidence="1">Uncharacterized protein</fullName>
    </submittedName>
</protein>